<reference evidence="2 3" key="1">
    <citation type="journal article" date="2017" name="PLoS Biol.">
        <title>The sea cucumber genome provides insights into morphological evolution and visceral regeneration.</title>
        <authorList>
            <person name="Zhang X."/>
            <person name="Sun L."/>
            <person name="Yuan J."/>
            <person name="Sun Y."/>
            <person name="Gao Y."/>
            <person name="Zhang L."/>
            <person name="Li S."/>
            <person name="Dai H."/>
            <person name="Hamel J.F."/>
            <person name="Liu C."/>
            <person name="Yu Y."/>
            <person name="Liu S."/>
            <person name="Lin W."/>
            <person name="Guo K."/>
            <person name="Jin S."/>
            <person name="Xu P."/>
            <person name="Storey K.B."/>
            <person name="Huan P."/>
            <person name="Zhang T."/>
            <person name="Zhou Y."/>
            <person name="Zhang J."/>
            <person name="Lin C."/>
            <person name="Li X."/>
            <person name="Xing L."/>
            <person name="Huo D."/>
            <person name="Sun M."/>
            <person name="Wang L."/>
            <person name="Mercier A."/>
            <person name="Li F."/>
            <person name="Yang H."/>
            <person name="Xiang J."/>
        </authorList>
    </citation>
    <scope>NUCLEOTIDE SEQUENCE [LARGE SCALE GENOMIC DNA]</scope>
    <source>
        <strain evidence="2">Shaxun</strain>
        <tissue evidence="2">Muscle</tissue>
    </source>
</reference>
<keyword evidence="3" id="KW-1185">Reference proteome</keyword>
<accession>A0A2G8JGB4</accession>
<name>A0A2G8JGB4_STIJA</name>
<dbReference type="OrthoDB" id="416454at2759"/>
<evidence type="ECO:0000313" key="2">
    <source>
        <dbReference type="EMBL" id="PIK34796.1"/>
    </source>
</evidence>
<protein>
    <submittedName>
        <fullName evidence="2">Reverse transcriptase-like protein</fullName>
    </submittedName>
</protein>
<dbReference type="Pfam" id="PF00078">
    <property type="entry name" value="RVT_1"/>
    <property type="match status" value="1"/>
</dbReference>
<dbReference type="EMBL" id="MRZV01002076">
    <property type="protein sequence ID" value="PIK34796.1"/>
    <property type="molecule type" value="Genomic_DNA"/>
</dbReference>
<organism evidence="2 3">
    <name type="scientific">Stichopus japonicus</name>
    <name type="common">Sea cucumber</name>
    <dbReference type="NCBI Taxonomy" id="307972"/>
    <lineage>
        <taxon>Eukaryota</taxon>
        <taxon>Metazoa</taxon>
        <taxon>Echinodermata</taxon>
        <taxon>Eleutherozoa</taxon>
        <taxon>Echinozoa</taxon>
        <taxon>Holothuroidea</taxon>
        <taxon>Aspidochirotacea</taxon>
        <taxon>Aspidochirotida</taxon>
        <taxon>Stichopodidae</taxon>
        <taxon>Apostichopus</taxon>
    </lineage>
</organism>
<keyword evidence="2" id="KW-0808">Transferase</keyword>
<dbReference type="PANTHER" id="PTHR33332">
    <property type="entry name" value="REVERSE TRANSCRIPTASE DOMAIN-CONTAINING PROTEIN"/>
    <property type="match status" value="1"/>
</dbReference>
<dbReference type="Proteomes" id="UP000230750">
    <property type="component" value="Unassembled WGS sequence"/>
</dbReference>
<dbReference type="InterPro" id="IPR000477">
    <property type="entry name" value="RT_dom"/>
</dbReference>
<dbReference type="SUPFAM" id="SSF56672">
    <property type="entry name" value="DNA/RNA polymerases"/>
    <property type="match status" value="1"/>
</dbReference>
<evidence type="ECO:0000313" key="3">
    <source>
        <dbReference type="Proteomes" id="UP000230750"/>
    </source>
</evidence>
<sequence length="379" mass="42325">MDVLKSCLDLLLPHITSIVNYSLSTGVIPESLKSAQVVPILKKTNLNKNNQQNYRPISNLKFIFKTIERAAAAQINDYLQREGLHAPKQSAYRKHHSTETAMLRIQNDLLEAVDHCQEAVLVLLDFSAAFDTIDHDIILERLQNRYGILATARKWFESYLRGRSFSVNIRGARSIPRNLNDGVPQGSVLGPSIFAMYVAPLGDIVSAHGLDYMSYADDTQLGPAYLFEIPEVPTSPKIAVDDSFVDTVLKAKSLGVIVDCNLNMKHHVKNTASAASFALYKIGQLAKYLDHKSTERLVHSFITSRLDYCNSLLYGIPSTELSKLQLIQNSAGRLVTRSKKHDHITPILRDLHWLPSIFAFVYKVALLAFKAIHGMAPSI</sequence>
<keyword evidence="2" id="KW-0548">Nucleotidyltransferase</keyword>
<dbReference type="InterPro" id="IPR043502">
    <property type="entry name" value="DNA/RNA_pol_sf"/>
</dbReference>
<proteinExistence type="predicted"/>
<dbReference type="CDD" id="cd01650">
    <property type="entry name" value="RT_nLTR_like"/>
    <property type="match status" value="1"/>
</dbReference>
<gene>
    <name evidence="2" type="ORF">BSL78_28380</name>
</gene>
<dbReference type="GO" id="GO:0003964">
    <property type="term" value="F:RNA-directed DNA polymerase activity"/>
    <property type="evidence" value="ECO:0007669"/>
    <property type="project" value="UniProtKB-KW"/>
</dbReference>
<keyword evidence="2" id="KW-0695">RNA-directed DNA polymerase</keyword>
<dbReference type="AlphaFoldDB" id="A0A2G8JGB4"/>
<feature type="domain" description="Reverse transcriptase" evidence="1">
    <location>
        <begin position="21"/>
        <end position="279"/>
    </location>
</feature>
<comment type="caution">
    <text evidence="2">The sequence shown here is derived from an EMBL/GenBank/DDBJ whole genome shotgun (WGS) entry which is preliminary data.</text>
</comment>
<dbReference type="PROSITE" id="PS50878">
    <property type="entry name" value="RT_POL"/>
    <property type="match status" value="1"/>
</dbReference>
<evidence type="ECO:0000259" key="1">
    <source>
        <dbReference type="PROSITE" id="PS50878"/>
    </source>
</evidence>